<keyword evidence="2" id="KW-1185">Reference proteome</keyword>
<accession>A0ABY3CCD8</accession>
<name>A0ABY3CCD8_9GAMM</name>
<sequence length="83" mass="9513">MTIKKDLKQEIDQSDGNCLDLVLRLLQQSLHQQQSKHDLLNCSRPVNYADAETGDGLAFTGIENAAVFGKQLRKFAWQRNYYL</sequence>
<dbReference type="Proteomes" id="UP000733744">
    <property type="component" value="Unassembled WGS sequence"/>
</dbReference>
<gene>
    <name evidence="1" type="ORF">EKO24_009275</name>
</gene>
<dbReference type="RefSeq" id="WP_127030620.1">
    <property type="nucleotide sequence ID" value="NZ_RYFG02000086.1"/>
</dbReference>
<comment type="caution">
    <text evidence="1">The sequence shown here is derived from an EMBL/GenBank/DDBJ whole genome shotgun (WGS) entry which is preliminary data.</text>
</comment>
<proteinExistence type="predicted"/>
<dbReference type="EMBL" id="RYFG02000086">
    <property type="protein sequence ID" value="TRW95873.1"/>
    <property type="molecule type" value="Genomic_DNA"/>
</dbReference>
<evidence type="ECO:0000313" key="2">
    <source>
        <dbReference type="Proteomes" id="UP000733744"/>
    </source>
</evidence>
<evidence type="ECO:0000313" key="1">
    <source>
        <dbReference type="EMBL" id="TRW95873.1"/>
    </source>
</evidence>
<organism evidence="1 2">
    <name type="scientific">Candidatus Methylobacter oryzae</name>
    <dbReference type="NCBI Taxonomy" id="2497749"/>
    <lineage>
        <taxon>Bacteria</taxon>
        <taxon>Pseudomonadati</taxon>
        <taxon>Pseudomonadota</taxon>
        <taxon>Gammaproteobacteria</taxon>
        <taxon>Methylococcales</taxon>
        <taxon>Methylococcaceae</taxon>
        <taxon>Methylobacter</taxon>
    </lineage>
</organism>
<reference evidence="1 2" key="1">
    <citation type="journal article" date="2019" name="Antonie Van Leeuwenhoek">
        <title>Description of 'Ca. Methylobacter oryzae' KRF1, a novel species from the environmentally important Methylobacter clade 2.</title>
        <authorList>
            <person name="Khatri K."/>
            <person name="Mohite J.A."/>
            <person name="Pandit P.S."/>
            <person name="Bahulikar R."/>
            <person name="Rahalkar M.C."/>
        </authorList>
    </citation>
    <scope>NUCLEOTIDE SEQUENCE [LARGE SCALE GENOMIC DNA]</scope>
    <source>
        <strain evidence="1 2">KRF1</strain>
    </source>
</reference>
<protein>
    <submittedName>
        <fullName evidence="1">Uncharacterized protein</fullName>
    </submittedName>
</protein>